<evidence type="ECO:0000313" key="3">
    <source>
        <dbReference type="Proteomes" id="UP001203284"/>
    </source>
</evidence>
<protein>
    <submittedName>
        <fullName evidence="2">Cell envelope integrity EipB family protein</fullName>
    </submittedName>
</protein>
<accession>A0ABT0DCG7</accession>
<reference evidence="2 3" key="1">
    <citation type="submission" date="2022-04" db="EMBL/GenBank/DDBJ databases">
        <authorList>
            <person name="Grouzdev D.S."/>
            <person name="Pantiukh K.S."/>
            <person name="Krutkina M.S."/>
        </authorList>
    </citation>
    <scope>NUCLEOTIDE SEQUENCE [LARGE SCALE GENOMIC DNA]</scope>
    <source>
        <strain evidence="2 3">6x-1</strain>
    </source>
</reference>
<dbReference type="InterPro" id="IPR015000">
    <property type="entry name" value="EipB-like"/>
</dbReference>
<evidence type="ECO:0000313" key="2">
    <source>
        <dbReference type="EMBL" id="MCK0197589.1"/>
    </source>
</evidence>
<dbReference type="Proteomes" id="UP001203284">
    <property type="component" value="Unassembled WGS sequence"/>
</dbReference>
<feature type="signal peptide" evidence="1">
    <location>
        <begin position="1"/>
        <end position="29"/>
    </location>
</feature>
<comment type="caution">
    <text evidence="2">The sequence shown here is derived from an EMBL/GenBank/DDBJ whole genome shotgun (WGS) entry which is preliminary data.</text>
</comment>
<organism evidence="2 3">
    <name type="scientific">Ancylobacter crimeensis</name>
    <dbReference type="NCBI Taxonomy" id="2579147"/>
    <lineage>
        <taxon>Bacteria</taxon>
        <taxon>Pseudomonadati</taxon>
        <taxon>Pseudomonadota</taxon>
        <taxon>Alphaproteobacteria</taxon>
        <taxon>Hyphomicrobiales</taxon>
        <taxon>Xanthobacteraceae</taxon>
        <taxon>Ancylobacter</taxon>
    </lineage>
</organism>
<name>A0ABT0DCG7_9HYPH</name>
<keyword evidence="3" id="KW-1185">Reference proteome</keyword>
<dbReference type="RefSeq" id="WP_247029441.1">
    <property type="nucleotide sequence ID" value="NZ_JALKCH010000007.1"/>
</dbReference>
<evidence type="ECO:0000256" key="1">
    <source>
        <dbReference type="SAM" id="SignalP"/>
    </source>
</evidence>
<feature type="chain" id="PRO_5046899827" evidence="1">
    <location>
        <begin position="30"/>
        <end position="275"/>
    </location>
</feature>
<dbReference type="Pfam" id="PF08904">
    <property type="entry name" value="EipB_like"/>
    <property type="match status" value="1"/>
</dbReference>
<gene>
    <name evidence="2" type="ORF">MWN34_11765</name>
</gene>
<keyword evidence="1" id="KW-0732">Signal</keyword>
<proteinExistence type="predicted"/>
<dbReference type="EMBL" id="JALKCH010000007">
    <property type="protein sequence ID" value="MCK0197589.1"/>
    <property type="molecule type" value="Genomic_DNA"/>
</dbReference>
<sequence>MTAASRLLRHAHLSLAGGLLLASPITAQAADLIPHRAVYALSLDGSKAAKRVTDADGEIVYEIRGSACAGYSVKLRQRTDLDTDGDGDMSNDLTTTTWEDAQANTYRFRITNSVGDDKSDDTDGVAERKGNTLAVKLSKPDVASFNAGSDIVLPTQHIAKMLAAAQQGDATLEARVFDGSPDGRKVYDTLSIIGKGTRDQNGVEAPLAGLAAHARYPVTVSYFEHGGKTDTPDYIISFDLYDNGVSRALKLDYGDFVLRGTLTAYEELPAEPCPK</sequence>